<evidence type="ECO:0000256" key="3">
    <source>
        <dbReference type="ARBA" id="ARBA00022475"/>
    </source>
</evidence>
<evidence type="ECO:0000313" key="11">
    <source>
        <dbReference type="Proteomes" id="UP000019226"/>
    </source>
</evidence>
<feature type="transmembrane region" description="Helical" evidence="8">
    <location>
        <begin position="248"/>
        <end position="269"/>
    </location>
</feature>
<keyword evidence="2" id="KW-0813">Transport</keyword>
<keyword evidence="5 8" id="KW-0812">Transmembrane</keyword>
<comment type="subcellular location">
    <subcellularLocation>
        <location evidence="1">Cell inner membrane</location>
        <topology evidence="1">Multi-pass membrane protein</topology>
    </subcellularLocation>
</comment>
<feature type="transmembrane region" description="Helical" evidence="8">
    <location>
        <begin position="369"/>
        <end position="390"/>
    </location>
</feature>
<feature type="transmembrane region" description="Helical" evidence="8">
    <location>
        <begin position="135"/>
        <end position="154"/>
    </location>
</feature>
<gene>
    <name evidence="10" type="ORF">CCASEI_04150</name>
</gene>
<evidence type="ECO:0000256" key="6">
    <source>
        <dbReference type="ARBA" id="ARBA00022989"/>
    </source>
</evidence>
<feature type="transmembrane region" description="Helical" evidence="8">
    <location>
        <begin position="23"/>
        <end position="42"/>
    </location>
</feature>
<feature type="transmembrane region" description="Helical" evidence="8">
    <location>
        <begin position="294"/>
        <end position="313"/>
    </location>
</feature>
<evidence type="ECO:0000313" key="10">
    <source>
        <dbReference type="EMBL" id="AHI19408.1"/>
    </source>
</evidence>
<dbReference type="RefSeq" id="WP_025387215.1">
    <property type="nucleotide sequence ID" value="NZ_CP004350.1"/>
</dbReference>
<keyword evidence="4" id="KW-0997">Cell inner membrane</keyword>
<dbReference type="InterPro" id="IPR018227">
    <property type="entry name" value="Amino_acid_transport_2"/>
</dbReference>
<keyword evidence="3" id="KW-1003">Cell membrane</keyword>
<dbReference type="GeneID" id="82877001"/>
<keyword evidence="7 8" id="KW-0472">Membrane</keyword>
<evidence type="ECO:0000256" key="5">
    <source>
        <dbReference type="ARBA" id="ARBA00022692"/>
    </source>
</evidence>
<sequence>MSETQVSEAPETKGTKGSVNRSWTITLFGTAVGAGILFLPISAGSFGFWPLLIATVLIGPMTYFAHLAFSWMMSSSRLQGEDVLVILTDYFGKNAGIVIAIIYWFTFFPVVLIYGVSIVNTVDSFVVNQLDGPSISRWVLAPVLVGLMTLALAFGDKIMLIVAQFVVYPLIIALAVVSLYLIPQWDFASFMEAGPKDAGGMVSAMILILPVLVFAFSFVAAISQFVLDMENEYGENHGKQTTKVIRNAAVLLTVFTMFFVWSSALAMGADGMDTANEQNLPVLSYFANVTGTPFMAYMAPVVVICAIASSYFGHSLGTVEGTRYLVRLVFPSAKKISTRKMDLWVYLFIFIATSIVAVINPSILDMISVVGGIFFALMTYLLPMFAIYKVDALKKFRSRKTNYFVMVMGVLVLFATIWDMVS</sequence>
<feature type="transmembrane region" description="Helical" evidence="8">
    <location>
        <begin position="161"/>
        <end position="182"/>
    </location>
</feature>
<feature type="transmembrane region" description="Helical" evidence="8">
    <location>
        <begin position="94"/>
        <end position="115"/>
    </location>
</feature>
<dbReference type="PANTHER" id="PTHR35334:SF2">
    <property type="entry name" value="SERINE TRANSPORTER SDAC"/>
    <property type="match status" value="1"/>
</dbReference>
<keyword evidence="6 8" id="KW-1133">Transmembrane helix</keyword>
<feature type="transmembrane region" description="Helical" evidence="8">
    <location>
        <begin position="202"/>
        <end position="227"/>
    </location>
</feature>
<dbReference type="PANTHER" id="PTHR35334">
    <property type="entry name" value="SERINE TRANSPORTER"/>
    <property type="match status" value="1"/>
</dbReference>
<evidence type="ECO:0000256" key="8">
    <source>
        <dbReference type="SAM" id="Phobius"/>
    </source>
</evidence>
<evidence type="ECO:0000256" key="2">
    <source>
        <dbReference type="ARBA" id="ARBA00022448"/>
    </source>
</evidence>
<evidence type="ECO:0000256" key="4">
    <source>
        <dbReference type="ARBA" id="ARBA00022519"/>
    </source>
</evidence>
<evidence type="ECO:0000256" key="7">
    <source>
        <dbReference type="ARBA" id="ARBA00023136"/>
    </source>
</evidence>
<keyword evidence="11" id="KW-1185">Reference proteome</keyword>
<proteinExistence type="predicted"/>
<accession>A0ABM5PNA4</accession>
<evidence type="ECO:0000256" key="1">
    <source>
        <dbReference type="ARBA" id="ARBA00004429"/>
    </source>
</evidence>
<feature type="transmembrane region" description="Helical" evidence="8">
    <location>
        <begin position="48"/>
        <end position="73"/>
    </location>
</feature>
<feature type="transmembrane region" description="Helical" evidence="8">
    <location>
        <begin position="343"/>
        <end position="363"/>
    </location>
</feature>
<reference evidence="11" key="1">
    <citation type="submission" date="2013-02" db="EMBL/GenBank/DDBJ databases">
        <title>The complete genome sequence of Corynebacterium casei LMG S-19264 (=DSM 44701).</title>
        <authorList>
            <person name="Ruckert C."/>
            <person name="Albersmeier A."/>
            <person name="Kalinowski J."/>
        </authorList>
    </citation>
    <scope>NUCLEOTIDE SEQUENCE [LARGE SCALE GENOMIC DNA]</scope>
    <source>
        <strain evidence="11">LMG S-19264</strain>
    </source>
</reference>
<dbReference type="Gene3D" id="1.20.1740.10">
    <property type="entry name" value="Amino acid/polyamine transporter I"/>
    <property type="match status" value="1"/>
</dbReference>
<name>A0ABM5PNA4_9CORY</name>
<protein>
    <submittedName>
        <fullName evidence="10">Threonine/serine transporter</fullName>
    </submittedName>
</protein>
<feature type="domain" description="Amino acid transporter transmembrane" evidence="9">
    <location>
        <begin position="22"/>
        <end position="421"/>
    </location>
</feature>
<dbReference type="Pfam" id="PF01490">
    <property type="entry name" value="Aa_trans"/>
    <property type="match status" value="1"/>
</dbReference>
<feature type="transmembrane region" description="Helical" evidence="8">
    <location>
        <begin position="402"/>
        <end position="421"/>
    </location>
</feature>
<dbReference type="EMBL" id="CP004350">
    <property type="protein sequence ID" value="AHI19408.1"/>
    <property type="molecule type" value="Genomic_DNA"/>
</dbReference>
<dbReference type="Proteomes" id="UP000019226">
    <property type="component" value="Chromosome"/>
</dbReference>
<organism evidence="10 11">
    <name type="scientific">Corynebacterium casei LMG S-19264</name>
    <dbReference type="NCBI Taxonomy" id="1285583"/>
    <lineage>
        <taxon>Bacteria</taxon>
        <taxon>Bacillati</taxon>
        <taxon>Actinomycetota</taxon>
        <taxon>Actinomycetes</taxon>
        <taxon>Mycobacteriales</taxon>
        <taxon>Corynebacteriaceae</taxon>
        <taxon>Corynebacterium</taxon>
    </lineage>
</organism>
<dbReference type="InterPro" id="IPR013057">
    <property type="entry name" value="AA_transpt_TM"/>
</dbReference>
<evidence type="ECO:0000259" key="9">
    <source>
        <dbReference type="Pfam" id="PF01490"/>
    </source>
</evidence>